<reference evidence="1" key="1">
    <citation type="submission" date="2023-08" db="EMBL/GenBank/DDBJ databases">
        <title>Black Yeasts Isolated from many extreme environments.</title>
        <authorList>
            <person name="Coleine C."/>
            <person name="Stajich J.E."/>
            <person name="Selbmann L."/>
        </authorList>
    </citation>
    <scope>NUCLEOTIDE SEQUENCE</scope>
    <source>
        <strain evidence="1">CCFEE 5401</strain>
    </source>
</reference>
<proteinExistence type="predicted"/>
<accession>A0AAN7TPK5</accession>
<name>A0AAN7TPK5_9PEZI</name>
<comment type="caution">
    <text evidence="1">The sequence shown here is derived from an EMBL/GenBank/DDBJ whole genome shotgun (WGS) entry which is preliminary data.</text>
</comment>
<gene>
    <name evidence="1" type="ORF">LTR62_008054</name>
</gene>
<dbReference type="AlphaFoldDB" id="A0AAN7TPK5"/>
<evidence type="ECO:0000313" key="1">
    <source>
        <dbReference type="EMBL" id="KAK5116505.1"/>
    </source>
</evidence>
<evidence type="ECO:0000313" key="2">
    <source>
        <dbReference type="Proteomes" id="UP001310890"/>
    </source>
</evidence>
<sequence>MLKLKIGVAVVKQDRPARKQDGQAVKQHCWSALDQRVEARRCGPLAHLDEPLPIAKVKTEMEPDSRILQACIDDEDETYFRVLLNGNTIRYLTIAAGVYTVPEMCFSPTSMSLLPTLPSGDWNEALISQDHTTGRPYFKTWWRRSFSAVTSVWHLSRINYLDLQLSHKGNPACTRHLLDIHWIDALSNLQPSIGR</sequence>
<organism evidence="1 2">
    <name type="scientific">Meristemomyces frigidus</name>
    <dbReference type="NCBI Taxonomy" id="1508187"/>
    <lineage>
        <taxon>Eukaryota</taxon>
        <taxon>Fungi</taxon>
        <taxon>Dikarya</taxon>
        <taxon>Ascomycota</taxon>
        <taxon>Pezizomycotina</taxon>
        <taxon>Dothideomycetes</taxon>
        <taxon>Dothideomycetidae</taxon>
        <taxon>Mycosphaerellales</taxon>
        <taxon>Teratosphaeriaceae</taxon>
        <taxon>Meristemomyces</taxon>
    </lineage>
</organism>
<dbReference type="EMBL" id="JAVRRL010000008">
    <property type="protein sequence ID" value="KAK5116505.1"/>
    <property type="molecule type" value="Genomic_DNA"/>
</dbReference>
<protein>
    <submittedName>
        <fullName evidence="1">Uncharacterized protein</fullName>
    </submittedName>
</protein>
<dbReference type="Proteomes" id="UP001310890">
    <property type="component" value="Unassembled WGS sequence"/>
</dbReference>